<organism evidence="7 8">
    <name type="scientific">Oculimacula yallundae</name>
    <dbReference type="NCBI Taxonomy" id="86028"/>
    <lineage>
        <taxon>Eukaryota</taxon>
        <taxon>Fungi</taxon>
        <taxon>Dikarya</taxon>
        <taxon>Ascomycota</taxon>
        <taxon>Pezizomycotina</taxon>
        <taxon>Leotiomycetes</taxon>
        <taxon>Helotiales</taxon>
        <taxon>Ploettnerulaceae</taxon>
        <taxon>Oculimacula</taxon>
    </lineage>
</organism>
<dbReference type="InterPro" id="IPR007832">
    <property type="entry name" value="RNA_pol_Rpc34"/>
</dbReference>
<dbReference type="InterPro" id="IPR036388">
    <property type="entry name" value="WH-like_DNA-bd_sf"/>
</dbReference>
<dbReference type="InterPro" id="IPR036390">
    <property type="entry name" value="WH_DNA-bd_sf"/>
</dbReference>
<gene>
    <name evidence="7" type="ORF">VTL71DRAFT_5337</name>
</gene>
<reference evidence="7 8" key="1">
    <citation type="journal article" date="2024" name="Commun. Biol.">
        <title>Comparative genomic analysis of thermophilic fungi reveals convergent evolutionary adaptations and gene losses.</title>
        <authorList>
            <person name="Steindorff A.S."/>
            <person name="Aguilar-Pontes M.V."/>
            <person name="Robinson A.J."/>
            <person name="Andreopoulos B."/>
            <person name="LaButti K."/>
            <person name="Kuo A."/>
            <person name="Mondo S."/>
            <person name="Riley R."/>
            <person name="Otillar R."/>
            <person name="Haridas S."/>
            <person name="Lipzen A."/>
            <person name="Grimwood J."/>
            <person name="Schmutz J."/>
            <person name="Clum A."/>
            <person name="Reid I.D."/>
            <person name="Moisan M.C."/>
            <person name="Butler G."/>
            <person name="Nguyen T.T.M."/>
            <person name="Dewar K."/>
            <person name="Conant G."/>
            <person name="Drula E."/>
            <person name="Henrissat B."/>
            <person name="Hansel C."/>
            <person name="Singer S."/>
            <person name="Hutchinson M.I."/>
            <person name="de Vries R.P."/>
            <person name="Natvig D.O."/>
            <person name="Powell A.J."/>
            <person name="Tsang A."/>
            <person name="Grigoriev I.V."/>
        </authorList>
    </citation>
    <scope>NUCLEOTIDE SEQUENCE [LARGE SCALE GENOMIC DNA]</scope>
    <source>
        <strain evidence="7 8">CBS 494.80</strain>
    </source>
</reference>
<evidence type="ECO:0000256" key="3">
    <source>
        <dbReference type="ARBA" id="ARBA00022478"/>
    </source>
</evidence>
<comment type="similarity">
    <text evidence="2 6">Belongs to the eukaryotic RPC34/RPC39 RNA polymerase subunit family.</text>
</comment>
<dbReference type="EMBL" id="JAZHXI010000015">
    <property type="protein sequence ID" value="KAL2063532.1"/>
    <property type="molecule type" value="Genomic_DNA"/>
</dbReference>
<proteinExistence type="inferred from homology"/>
<protein>
    <recommendedName>
        <fullName evidence="6">DNA-directed RNA polymerase III subunit RPC6</fullName>
        <shortName evidence="6">RNA polymerase III subunit C6</shortName>
    </recommendedName>
</protein>
<keyword evidence="4 6" id="KW-0804">Transcription</keyword>
<evidence type="ECO:0000313" key="8">
    <source>
        <dbReference type="Proteomes" id="UP001595075"/>
    </source>
</evidence>
<comment type="caution">
    <text evidence="7">The sequence shown here is derived from an EMBL/GenBank/DDBJ whole genome shotgun (WGS) entry which is preliminary data.</text>
</comment>
<dbReference type="Proteomes" id="UP001595075">
    <property type="component" value="Unassembled WGS sequence"/>
</dbReference>
<dbReference type="PIRSF" id="PIRSF028763">
    <property type="entry name" value="RNA_pol_Rpc34"/>
    <property type="match status" value="1"/>
</dbReference>
<evidence type="ECO:0000256" key="6">
    <source>
        <dbReference type="PIRNR" id="PIRNR028763"/>
    </source>
</evidence>
<keyword evidence="5 6" id="KW-0539">Nucleus</keyword>
<name>A0ABR4C0W2_9HELO</name>
<evidence type="ECO:0000256" key="1">
    <source>
        <dbReference type="ARBA" id="ARBA00004123"/>
    </source>
</evidence>
<dbReference type="Pfam" id="PF05158">
    <property type="entry name" value="RNA_pol_Rpc34"/>
    <property type="match status" value="1"/>
</dbReference>
<sequence length="367" mass="41844">MASASAPDIAALKDAVYNGCFSVWEGNDMDPKMTFRQQDIMDLDVIPGDDLNVLLVVVQKLIDEKFFRTVHAPDGVAWMLRTAEDAKRYRGLTAEQEIVYAHIDEAAADGAWSKTIKIKTNLHDSIFQSAIKHLKSRNMISEMKSVEHPTRKMYILSSLRPSERATGGPWFTDGELDEEFINTVIKVLFDYIMKRTFYHSKHNVVPVRQPKKVHKKMTVEEIKALRDEGLGARIKDEEEEQYDTELAAKKRRYDNMLPMPAGYQLYPTLNELTLFVENANIFSQTLAANDIQQLLDIMCYDDRIDRVVNGSEGVSYRALRKSLRDEDEINSLLSEVPCGRCPVFDLCEEGGPVGPSNCEYFNDWLSI</sequence>
<dbReference type="InterPro" id="IPR016049">
    <property type="entry name" value="RNA_pol_Rpc34-like"/>
</dbReference>
<keyword evidence="8" id="KW-1185">Reference proteome</keyword>
<evidence type="ECO:0000256" key="4">
    <source>
        <dbReference type="ARBA" id="ARBA00023163"/>
    </source>
</evidence>
<comment type="subcellular location">
    <subcellularLocation>
        <location evidence="1 6">Nucleus</location>
    </subcellularLocation>
</comment>
<evidence type="ECO:0000256" key="5">
    <source>
        <dbReference type="ARBA" id="ARBA00023242"/>
    </source>
</evidence>
<evidence type="ECO:0000256" key="2">
    <source>
        <dbReference type="ARBA" id="ARBA00011038"/>
    </source>
</evidence>
<dbReference type="Gene3D" id="1.10.10.10">
    <property type="entry name" value="Winged helix-like DNA-binding domain superfamily/Winged helix DNA-binding domain"/>
    <property type="match status" value="1"/>
</dbReference>
<evidence type="ECO:0000313" key="7">
    <source>
        <dbReference type="EMBL" id="KAL2063532.1"/>
    </source>
</evidence>
<dbReference type="SUPFAM" id="SSF46785">
    <property type="entry name" value="Winged helix' DNA-binding domain"/>
    <property type="match status" value="1"/>
</dbReference>
<accession>A0ABR4C0W2</accession>
<dbReference type="PANTHER" id="PTHR12780">
    <property type="entry name" value="RNA POLYMERASE III DNA DIRECTED , 39KD SUBUNIT-RELATED"/>
    <property type="match status" value="1"/>
</dbReference>
<comment type="function">
    <text evidence="6">DNA-dependent RNA polymerase catalyzes the transcription of DNA into RNA using the four ribonucleoside triphosphates as substrates. Specific peripheric component of RNA polymerase III which synthesizes small RNAs, such as 5S rRNA and tRNAs.</text>
</comment>
<keyword evidence="3 6" id="KW-0240">DNA-directed RNA polymerase</keyword>